<proteinExistence type="predicted"/>
<keyword evidence="1 4" id="KW-0808">Transferase</keyword>
<dbReference type="InterPro" id="IPR000182">
    <property type="entry name" value="GNAT_dom"/>
</dbReference>
<keyword evidence="2" id="KW-0012">Acyltransferase</keyword>
<dbReference type="InterPro" id="IPR016181">
    <property type="entry name" value="Acyl_CoA_acyltransferase"/>
</dbReference>
<name>A0A0P7AFX9_9FLAO</name>
<dbReference type="EMBL" id="LDJX01000003">
    <property type="protein sequence ID" value="KPM32279.1"/>
    <property type="molecule type" value="Genomic_DNA"/>
</dbReference>
<dbReference type="GO" id="GO:0016747">
    <property type="term" value="F:acyltransferase activity, transferring groups other than amino-acyl groups"/>
    <property type="evidence" value="ECO:0007669"/>
    <property type="project" value="InterPro"/>
</dbReference>
<sequence>MLILAMVIRTMQLHDWNSVSEIYAEGLATGYATFESTVPPYSHWDKTHIKECRLVAENHKTVVGWAALSAVSNRPVYRGVAEVSIYISAKYRGQGVGKALMQQLTLASQKAGYWTLQSGIFPENEASIALHKKMGFRFVGKRELVGRTVDGIWKDNLLFERRSKRIGIH</sequence>
<feature type="domain" description="N-acetyltransferase" evidence="3">
    <location>
        <begin position="6"/>
        <end position="158"/>
    </location>
</feature>
<gene>
    <name evidence="4" type="ORF">I595_1929</name>
</gene>
<dbReference type="AlphaFoldDB" id="A0A0P7AFX9"/>
<accession>A0A0P7AFX9</accession>
<dbReference type="PROSITE" id="PS51186">
    <property type="entry name" value="GNAT"/>
    <property type="match status" value="1"/>
</dbReference>
<comment type="caution">
    <text evidence="4">The sequence shown here is derived from an EMBL/GenBank/DDBJ whole genome shotgun (WGS) entry which is preliminary data.</text>
</comment>
<keyword evidence="5" id="KW-1185">Reference proteome</keyword>
<dbReference type="PANTHER" id="PTHR43072">
    <property type="entry name" value="N-ACETYLTRANSFERASE"/>
    <property type="match status" value="1"/>
</dbReference>
<dbReference type="Gene3D" id="3.40.630.30">
    <property type="match status" value="1"/>
</dbReference>
<evidence type="ECO:0000313" key="5">
    <source>
        <dbReference type="Proteomes" id="UP000050280"/>
    </source>
</evidence>
<dbReference type="Pfam" id="PF00583">
    <property type="entry name" value="Acetyltransf_1"/>
    <property type="match status" value="1"/>
</dbReference>
<dbReference type="PATRIC" id="fig|1300341.3.peg.2115"/>
<dbReference type="STRING" id="1300341.I595_1929"/>
<dbReference type="CDD" id="cd04301">
    <property type="entry name" value="NAT_SF"/>
    <property type="match status" value="1"/>
</dbReference>
<organism evidence="4 5">
    <name type="scientific">Croceitalea dokdonensis DOKDO 023</name>
    <dbReference type="NCBI Taxonomy" id="1300341"/>
    <lineage>
        <taxon>Bacteria</taxon>
        <taxon>Pseudomonadati</taxon>
        <taxon>Bacteroidota</taxon>
        <taxon>Flavobacteriia</taxon>
        <taxon>Flavobacteriales</taxon>
        <taxon>Flavobacteriaceae</taxon>
        <taxon>Croceitalea</taxon>
    </lineage>
</organism>
<evidence type="ECO:0000256" key="2">
    <source>
        <dbReference type="ARBA" id="ARBA00023315"/>
    </source>
</evidence>
<evidence type="ECO:0000256" key="1">
    <source>
        <dbReference type="ARBA" id="ARBA00022679"/>
    </source>
</evidence>
<dbReference type="Proteomes" id="UP000050280">
    <property type="component" value="Unassembled WGS sequence"/>
</dbReference>
<protein>
    <submittedName>
        <fullName evidence="4">GCN5-related N-acetyltransferase</fullName>
    </submittedName>
</protein>
<dbReference type="PANTHER" id="PTHR43072:SF23">
    <property type="entry name" value="UPF0039 PROTEIN C11D3.02C"/>
    <property type="match status" value="1"/>
</dbReference>
<evidence type="ECO:0000259" key="3">
    <source>
        <dbReference type="PROSITE" id="PS51186"/>
    </source>
</evidence>
<evidence type="ECO:0000313" key="4">
    <source>
        <dbReference type="EMBL" id="KPM32279.1"/>
    </source>
</evidence>
<dbReference type="SUPFAM" id="SSF55729">
    <property type="entry name" value="Acyl-CoA N-acyltransferases (Nat)"/>
    <property type="match status" value="1"/>
</dbReference>
<reference evidence="4 5" key="1">
    <citation type="submission" date="2015-09" db="EMBL/GenBank/DDBJ databases">
        <title>Genome sequence of the marine flavobacterium Croceitalea dokdonensis DOKDO 023 that contains proton- and sodium-pumping rhodopsins.</title>
        <authorList>
            <person name="Kwon S.-K."/>
            <person name="Lee H.K."/>
            <person name="Kwak M.-J."/>
            <person name="Kim J.F."/>
        </authorList>
    </citation>
    <scope>NUCLEOTIDE SEQUENCE [LARGE SCALE GENOMIC DNA]</scope>
    <source>
        <strain evidence="4 5">DOKDO 023</strain>
    </source>
</reference>